<sequence length="198" mass="22685">MSLRYALLAILKADAMSGYDLYKHFEASVGHVWYAPDSQIYPELRKMEREGLLEGEELPGGRSGTKRRYHITASGKEAFAAWMNTPNTYQRERDQVRLRATYMETAEPSAARAQLRAHIEHHSDQIQGWEKILYQIDSGTSPILNRRLEKTAPQDQEGTRAFKRYAYEGLILDSEAEISWAHRGLRLLDRLYGPEAAA</sequence>
<dbReference type="Pfam" id="PF10400">
    <property type="entry name" value="Vir_act_alpha_C"/>
    <property type="match status" value="1"/>
</dbReference>
<evidence type="ECO:0000259" key="1">
    <source>
        <dbReference type="Pfam" id="PF03551"/>
    </source>
</evidence>
<dbReference type="Proteomes" id="UP001252243">
    <property type="component" value="Unassembled WGS sequence"/>
</dbReference>
<proteinExistence type="predicted"/>
<evidence type="ECO:0000313" key="4">
    <source>
        <dbReference type="Proteomes" id="UP001252243"/>
    </source>
</evidence>
<name>A0ABU1UIR7_9MICC</name>
<keyword evidence="4" id="KW-1185">Reference proteome</keyword>
<gene>
    <name evidence="3" type="ORF">J2X01_004406</name>
</gene>
<reference evidence="3 4" key="1">
    <citation type="submission" date="2023-07" db="EMBL/GenBank/DDBJ databases">
        <title>Sorghum-associated microbial communities from plants grown in Nebraska, USA.</title>
        <authorList>
            <person name="Schachtman D."/>
        </authorList>
    </citation>
    <scope>NUCLEOTIDE SEQUENCE [LARGE SCALE GENOMIC DNA]</scope>
    <source>
        <strain evidence="3 4">BE167</strain>
    </source>
</reference>
<dbReference type="EMBL" id="JAVDVQ010000047">
    <property type="protein sequence ID" value="MDR7085086.1"/>
    <property type="molecule type" value="Genomic_DNA"/>
</dbReference>
<accession>A0ABU1UIR7</accession>
<dbReference type="InterPro" id="IPR036390">
    <property type="entry name" value="WH_DNA-bd_sf"/>
</dbReference>
<dbReference type="RefSeq" id="WP_310062510.1">
    <property type="nucleotide sequence ID" value="NZ_JAVDVQ010000047.1"/>
</dbReference>
<dbReference type="InterPro" id="IPR036388">
    <property type="entry name" value="WH-like_DNA-bd_sf"/>
</dbReference>
<dbReference type="Gene3D" id="1.10.10.10">
    <property type="entry name" value="Winged helix-like DNA-binding domain superfamily/Winged helix DNA-binding domain"/>
    <property type="match status" value="1"/>
</dbReference>
<dbReference type="Pfam" id="PF03551">
    <property type="entry name" value="PadR"/>
    <property type="match status" value="1"/>
</dbReference>
<dbReference type="PANTHER" id="PTHR43252">
    <property type="entry name" value="TRANSCRIPTIONAL REGULATOR YQJI"/>
    <property type="match status" value="1"/>
</dbReference>
<dbReference type="SUPFAM" id="SSF46785">
    <property type="entry name" value="Winged helix' DNA-binding domain"/>
    <property type="match status" value="1"/>
</dbReference>
<evidence type="ECO:0000259" key="2">
    <source>
        <dbReference type="Pfam" id="PF10400"/>
    </source>
</evidence>
<dbReference type="PANTHER" id="PTHR43252:SF4">
    <property type="entry name" value="TRANSCRIPTIONAL REGULATORY PROTEIN"/>
    <property type="match status" value="1"/>
</dbReference>
<dbReference type="InterPro" id="IPR005149">
    <property type="entry name" value="Tscrpt_reg_PadR_N"/>
</dbReference>
<organism evidence="3 4">
    <name type="scientific">Arthrobacter ginsengisoli</name>
    <dbReference type="NCBI Taxonomy" id="1356565"/>
    <lineage>
        <taxon>Bacteria</taxon>
        <taxon>Bacillati</taxon>
        <taxon>Actinomycetota</taxon>
        <taxon>Actinomycetes</taxon>
        <taxon>Micrococcales</taxon>
        <taxon>Micrococcaceae</taxon>
        <taxon>Arthrobacter</taxon>
    </lineage>
</organism>
<dbReference type="InterPro" id="IPR018309">
    <property type="entry name" value="Tscrpt_reg_PadR_C"/>
</dbReference>
<protein>
    <submittedName>
        <fullName evidence="3">DNA-binding PadR family transcriptional regulator</fullName>
    </submittedName>
</protein>
<keyword evidence="3" id="KW-0238">DNA-binding</keyword>
<feature type="domain" description="Transcription regulator PadR N-terminal" evidence="1">
    <location>
        <begin position="7"/>
        <end position="80"/>
    </location>
</feature>
<dbReference type="GO" id="GO:0003677">
    <property type="term" value="F:DNA binding"/>
    <property type="evidence" value="ECO:0007669"/>
    <property type="project" value="UniProtKB-KW"/>
</dbReference>
<comment type="caution">
    <text evidence="3">The sequence shown here is derived from an EMBL/GenBank/DDBJ whole genome shotgun (WGS) entry which is preliminary data.</text>
</comment>
<evidence type="ECO:0000313" key="3">
    <source>
        <dbReference type="EMBL" id="MDR7085086.1"/>
    </source>
</evidence>
<feature type="domain" description="Transcription regulator PadR C-terminal" evidence="2">
    <location>
        <begin position="93"/>
        <end position="188"/>
    </location>
</feature>